<dbReference type="GO" id="GO:0006465">
    <property type="term" value="P:signal peptide processing"/>
    <property type="evidence" value="ECO:0007669"/>
    <property type="project" value="TreeGrafter"/>
</dbReference>
<evidence type="ECO:0000256" key="2">
    <source>
        <dbReference type="RuleBase" id="RU003793"/>
    </source>
</evidence>
<feature type="transmembrane region" description="Helical" evidence="3">
    <location>
        <begin position="23"/>
        <end position="43"/>
    </location>
</feature>
<sequence length="307" mass="32948">MNGMNGFAEPLLVDWLAQLEPHWRLALFALAGVVAGLGLDVVIRRVPAAVERAWREEMQAADFAREPFTAASGASGAAAPSARCDSDAPDFRRAGAAHQSDHPCVALTYGAYLCEPGLALSAMAPHRRWQLSALAGVLSAAIGWRFGPTWQSLGALALVWTLIALAYIDYDTQLLPDILTLPLLWAGLLCNLGHWFAALPSAVIGAAAGYLSLWALYWVYWWLRRREGMGFGDFKLYAALGAWFGWSALLQIITLACLLAIGVAGAAWLAGRLRSDQMFPFGAFLAAAGMITLFGGNGLMIWIGGTP</sequence>
<feature type="transmembrane region" description="Helical" evidence="3">
    <location>
        <begin position="177"/>
        <end position="197"/>
    </location>
</feature>
<evidence type="ECO:0000259" key="4">
    <source>
        <dbReference type="Pfam" id="PF01478"/>
    </source>
</evidence>
<feature type="transmembrane region" description="Helical" evidence="3">
    <location>
        <begin position="203"/>
        <end position="223"/>
    </location>
</feature>
<dbReference type="Proteomes" id="UP000368474">
    <property type="component" value="Unassembled WGS sequence"/>
</dbReference>
<dbReference type="PANTHER" id="PTHR30487:SF0">
    <property type="entry name" value="PREPILIN LEADER PEPTIDASE_N-METHYLTRANSFERASE-RELATED"/>
    <property type="match status" value="1"/>
</dbReference>
<dbReference type="PRINTS" id="PR00864">
    <property type="entry name" value="PREPILNPTASE"/>
</dbReference>
<keyword evidence="3" id="KW-1133">Transmembrane helix</keyword>
<feature type="transmembrane region" description="Helical" evidence="3">
    <location>
        <begin position="153"/>
        <end position="170"/>
    </location>
</feature>
<gene>
    <name evidence="5" type="primary">outO_3</name>
    <name evidence="5" type="ORF">PMO31116_01967</name>
</gene>
<dbReference type="RefSeq" id="WP_150566517.1">
    <property type="nucleotide sequence ID" value="NZ_CABPSD010000004.1"/>
</dbReference>
<dbReference type="AlphaFoldDB" id="A0A5E4UGY7"/>
<feature type="domain" description="Prepilin type IV endopeptidase peptidase" evidence="4">
    <location>
        <begin position="156"/>
        <end position="263"/>
    </location>
</feature>
<dbReference type="InterPro" id="IPR000045">
    <property type="entry name" value="Prepilin_IV_endopep_pep"/>
</dbReference>
<evidence type="ECO:0000256" key="1">
    <source>
        <dbReference type="ARBA" id="ARBA00005801"/>
    </source>
</evidence>
<dbReference type="EMBL" id="CABPSD010000004">
    <property type="protein sequence ID" value="VVD98164.1"/>
    <property type="molecule type" value="Genomic_DNA"/>
</dbReference>
<proteinExistence type="inferred from homology"/>
<evidence type="ECO:0000256" key="3">
    <source>
        <dbReference type="SAM" id="Phobius"/>
    </source>
</evidence>
<dbReference type="PANTHER" id="PTHR30487">
    <property type="entry name" value="TYPE 4 PREPILIN-LIKE PROTEINS LEADER PEPTIDE-PROCESSING ENZYME"/>
    <property type="match status" value="1"/>
</dbReference>
<evidence type="ECO:0000313" key="5">
    <source>
        <dbReference type="EMBL" id="VVD98164.1"/>
    </source>
</evidence>
<keyword evidence="6" id="KW-1185">Reference proteome</keyword>
<dbReference type="InterPro" id="IPR014032">
    <property type="entry name" value="Peptidase_A24A_bac"/>
</dbReference>
<dbReference type="Gene3D" id="1.20.120.1220">
    <property type="match status" value="1"/>
</dbReference>
<dbReference type="GO" id="GO:0004190">
    <property type="term" value="F:aspartic-type endopeptidase activity"/>
    <property type="evidence" value="ECO:0007669"/>
    <property type="project" value="InterPro"/>
</dbReference>
<keyword evidence="3" id="KW-0812">Transmembrane</keyword>
<comment type="similarity">
    <text evidence="1 2">Belongs to the peptidase A24 family.</text>
</comment>
<dbReference type="Pfam" id="PF01478">
    <property type="entry name" value="Peptidase_A24"/>
    <property type="match status" value="1"/>
</dbReference>
<dbReference type="InterPro" id="IPR050882">
    <property type="entry name" value="Prepilin_peptidase/N-MTase"/>
</dbReference>
<protein>
    <submittedName>
        <fullName evidence="5">Type 4 prepilin-like proteins leader peptide-processing enzyme</fullName>
    </submittedName>
</protein>
<keyword evidence="3" id="KW-0472">Membrane</keyword>
<organism evidence="5 6">
    <name type="scientific">Pandoraea morbifera</name>
    <dbReference type="NCBI Taxonomy" id="2508300"/>
    <lineage>
        <taxon>Bacteria</taxon>
        <taxon>Pseudomonadati</taxon>
        <taxon>Pseudomonadota</taxon>
        <taxon>Betaproteobacteria</taxon>
        <taxon>Burkholderiales</taxon>
        <taxon>Burkholderiaceae</taxon>
        <taxon>Pandoraea</taxon>
    </lineage>
</organism>
<reference evidence="5 6" key="1">
    <citation type="submission" date="2019-08" db="EMBL/GenBank/DDBJ databases">
        <authorList>
            <person name="Peeters C."/>
        </authorList>
    </citation>
    <scope>NUCLEOTIDE SEQUENCE [LARGE SCALE GENOMIC DNA]</scope>
    <source>
        <strain evidence="5 6">LMG 31116</strain>
    </source>
</reference>
<name>A0A5E4UGY7_9BURK</name>
<accession>A0A5E4UGY7</accession>
<evidence type="ECO:0000313" key="6">
    <source>
        <dbReference type="Proteomes" id="UP000368474"/>
    </source>
</evidence>
<feature type="transmembrane region" description="Helical" evidence="3">
    <location>
        <begin position="281"/>
        <end position="303"/>
    </location>
</feature>
<dbReference type="GO" id="GO:0005886">
    <property type="term" value="C:plasma membrane"/>
    <property type="evidence" value="ECO:0007669"/>
    <property type="project" value="TreeGrafter"/>
</dbReference>
<feature type="transmembrane region" description="Helical" evidence="3">
    <location>
        <begin position="243"/>
        <end position="269"/>
    </location>
</feature>